<keyword evidence="4" id="KW-1185">Reference proteome</keyword>
<keyword evidence="2" id="KW-1133">Transmembrane helix</keyword>
<name>A0A5P1FAA4_ASPOF</name>
<dbReference type="EMBL" id="CM007384">
    <property type="protein sequence ID" value="ONK73699.1"/>
    <property type="molecule type" value="Genomic_DNA"/>
</dbReference>
<dbReference type="Gramene" id="ONK73699">
    <property type="protein sequence ID" value="ONK73699"/>
    <property type="gene ID" value="A4U43_C04F34350"/>
</dbReference>
<reference evidence="4" key="1">
    <citation type="journal article" date="2017" name="Nat. Commun.">
        <title>The asparagus genome sheds light on the origin and evolution of a young Y chromosome.</title>
        <authorList>
            <person name="Harkess A."/>
            <person name="Zhou J."/>
            <person name="Xu C."/>
            <person name="Bowers J.E."/>
            <person name="Van der Hulst R."/>
            <person name="Ayyampalayam S."/>
            <person name="Mercati F."/>
            <person name="Riccardi P."/>
            <person name="McKain M.R."/>
            <person name="Kakrana A."/>
            <person name="Tang H."/>
            <person name="Ray J."/>
            <person name="Groenendijk J."/>
            <person name="Arikit S."/>
            <person name="Mathioni S.M."/>
            <person name="Nakano M."/>
            <person name="Shan H."/>
            <person name="Telgmann-Rauber A."/>
            <person name="Kanno A."/>
            <person name="Yue Z."/>
            <person name="Chen H."/>
            <person name="Li W."/>
            <person name="Chen Y."/>
            <person name="Xu X."/>
            <person name="Zhang Y."/>
            <person name="Luo S."/>
            <person name="Chen H."/>
            <person name="Gao J."/>
            <person name="Mao Z."/>
            <person name="Pires J.C."/>
            <person name="Luo M."/>
            <person name="Kudrna D."/>
            <person name="Wing R.A."/>
            <person name="Meyers B.C."/>
            <person name="Yi K."/>
            <person name="Kong H."/>
            <person name="Lavrijsen P."/>
            <person name="Sunseri F."/>
            <person name="Falavigna A."/>
            <person name="Ye Y."/>
            <person name="Leebens-Mack J.H."/>
            <person name="Chen G."/>
        </authorList>
    </citation>
    <scope>NUCLEOTIDE SEQUENCE [LARGE SCALE GENOMIC DNA]</scope>
    <source>
        <strain evidence="4">cv. DH0086</strain>
    </source>
</reference>
<protein>
    <submittedName>
        <fullName evidence="3">Uncharacterized protein</fullName>
    </submittedName>
</protein>
<keyword evidence="2" id="KW-0472">Membrane</keyword>
<feature type="compositionally biased region" description="Basic residues" evidence="1">
    <location>
        <begin position="97"/>
        <end position="106"/>
    </location>
</feature>
<dbReference type="AlphaFoldDB" id="A0A5P1FAA4"/>
<dbReference type="Proteomes" id="UP000243459">
    <property type="component" value="Chromosome 4"/>
</dbReference>
<feature type="compositionally biased region" description="Low complexity" evidence="1">
    <location>
        <begin position="108"/>
        <end position="117"/>
    </location>
</feature>
<evidence type="ECO:0000313" key="4">
    <source>
        <dbReference type="Proteomes" id="UP000243459"/>
    </source>
</evidence>
<proteinExistence type="predicted"/>
<dbReference type="OMA" id="RENRSWF"/>
<accession>A0A5P1FAA4</accession>
<feature type="compositionally biased region" description="Basic residues" evidence="1">
    <location>
        <begin position="58"/>
        <end position="72"/>
    </location>
</feature>
<sequence>MSTKLEAPNETRNKRRSSCLSSCFSSSPVYESDELESALDSKLELKRENRSWFSRSTFHSKKKKAQKKKKAGHVVVDVAESSTPSGKENKDRLQSQKAKRNKHKLKPQIQQQEQRLQARTNTVSQITSLPEISFKYNSSRPRARSRPEPVQTTTRTQETGSSKPELDRHAKLDPTVGLLVLGITLATMLVCGRVCAVMCLCACFYVLPLLRGTPTTKEDNGYTKNDENVDLESEEYKKRVVLGGLLERNGRRP</sequence>
<dbReference type="InterPro" id="IPR040411">
    <property type="entry name" value="At5g23160-like"/>
</dbReference>
<evidence type="ECO:0000256" key="2">
    <source>
        <dbReference type="SAM" id="Phobius"/>
    </source>
</evidence>
<feature type="region of interest" description="Disordered" evidence="1">
    <location>
        <begin position="1"/>
        <end position="26"/>
    </location>
</feature>
<feature type="region of interest" description="Disordered" evidence="1">
    <location>
        <begin position="134"/>
        <end position="168"/>
    </location>
</feature>
<feature type="transmembrane region" description="Helical" evidence="2">
    <location>
        <begin position="178"/>
        <end position="207"/>
    </location>
</feature>
<keyword evidence="2" id="KW-0812">Transmembrane</keyword>
<organism evidence="3 4">
    <name type="scientific">Asparagus officinalis</name>
    <name type="common">Garden asparagus</name>
    <dbReference type="NCBI Taxonomy" id="4686"/>
    <lineage>
        <taxon>Eukaryota</taxon>
        <taxon>Viridiplantae</taxon>
        <taxon>Streptophyta</taxon>
        <taxon>Embryophyta</taxon>
        <taxon>Tracheophyta</taxon>
        <taxon>Spermatophyta</taxon>
        <taxon>Magnoliopsida</taxon>
        <taxon>Liliopsida</taxon>
        <taxon>Asparagales</taxon>
        <taxon>Asparagaceae</taxon>
        <taxon>Asparagoideae</taxon>
        <taxon>Asparagus</taxon>
    </lineage>
</organism>
<dbReference type="OrthoDB" id="1886721at2759"/>
<evidence type="ECO:0000313" key="3">
    <source>
        <dbReference type="EMBL" id="ONK73699.1"/>
    </source>
</evidence>
<dbReference type="PANTHER" id="PTHR34379">
    <property type="entry name" value="OS07G0553800 PROTEIN"/>
    <property type="match status" value="1"/>
</dbReference>
<gene>
    <name evidence="3" type="ORF">A4U43_C04F34350</name>
</gene>
<feature type="compositionally biased region" description="Polar residues" evidence="1">
    <location>
        <begin position="150"/>
        <end position="162"/>
    </location>
</feature>
<feature type="region of interest" description="Disordered" evidence="1">
    <location>
        <begin position="55"/>
        <end position="122"/>
    </location>
</feature>
<evidence type="ECO:0000256" key="1">
    <source>
        <dbReference type="SAM" id="MobiDB-lite"/>
    </source>
</evidence>
<dbReference type="PANTHER" id="PTHR34379:SF6">
    <property type="entry name" value="PROTEIN 3F"/>
    <property type="match status" value="1"/>
</dbReference>